<evidence type="ECO:0000313" key="1">
    <source>
        <dbReference type="EMBL" id="KAI4313478.1"/>
    </source>
</evidence>
<dbReference type="EMBL" id="CM039436">
    <property type="protein sequence ID" value="KAI4313478.1"/>
    <property type="molecule type" value="Genomic_DNA"/>
</dbReference>
<evidence type="ECO:0000313" key="2">
    <source>
        <dbReference type="Proteomes" id="UP000828941"/>
    </source>
</evidence>
<comment type="caution">
    <text evidence="1">The sequence shown here is derived from an EMBL/GenBank/DDBJ whole genome shotgun (WGS) entry which is preliminary data.</text>
</comment>
<reference evidence="1 2" key="1">
    <citation type="journal article" date="2022" name="DNA Res.">
        <title>Chromosomal-level genome assembly of the orchid tree Bauhinia variegata (Leguminosae; Cercidoideae) supports the allotetraploid origin hypothesis of Bauhinia.</title>
        <authorList>
            <person name="Zhong Y."/>
            <person name="Chen Y."/>
            <person name="Zheng D."/>
            <person name="Pang J."/>
            <person name="Liu Y."/>
            <person name="Luo S."/>
            <person name="Meng S."/>
            <person name="Qian L."/>
            <person name="Wei D."/>
            <person name="Dai S."/>
            <person name="Zhou R."/>
        </authorList>
    </citation>
    <scope>NUCLEOTIDE SEQUENCE [LARGE SCALE GENOMIC DNA]</scope>
    <source>
        <strain evidence="1">BV-YZ2020</strain>
    </source>
</reference>
<sequence>MDPTCTTLANHSWSCVLHLKEKLSSMSKGTSTVLEYLWSIKSITNELSLIGYPLDDVDLILYCLSYLGPKFKDIATVLRAHPSAFSYDQIYE</sequence>
<proteinExistence type="predicted"/>
<gene>
    <name evidence="1" type="ORF">L6164_026457</name>
</gene>
<dbReference type="Proteomes" id="UP000828941">
    <property type="component" value="Chromosome 11"/>
</dbReference>
<protein>
    <submittedName>
        <fullName evidence="1">Uncharacterized protein</fullName>
    </submittedName>
</protein>
<name>A0ACB9LR07_BAUVA</name>
<keyword evidence="2" id="KW-1185">Reference proteome</keyword>
<accession>A0ACB9LR07</accession>
<organism evidence="1 2">
    <name type="scientific">Bauhinia variegata</name>
    <name type="common">Purple orchid tree</name>
    <name type="synonym">Phanera variegata</name>
    <dbReference type="NCBI Taxonomy" id="167791"/>
    <lineage>
        <taxon>Eukaryota</taxon>
        <taxon>Viridiplantae</taxon>
        <taxon>Streptophyta</taxon>
        <taxon>Embryophyta</taxon>
        <taxon>Tracheophyta</taxon>
        <taxon>Spermatophyta</taxon>
        <taxon>Magnoliopsida</taxon>
        <taxon>eudicotyledons</taxon>
        <taxon>Gunneridae</taxon>
        <taxon>Pentapetalae</taxon>
        <taxon>rosids</taxon>
        <taxon>fabids</taxon>
        <taxon>Fabales</taxon>
        <taxon>Fabaceae</taxon>
        <taxon>Cercidoideae</taxon>
        <taxon>Cercideae</taxon>
        <taxon>Bauhiniinae</taxon>
        <taxon>Bauhinia</taxon>
    </lineage>
</organism>